<comment type="subcellular location">
    <subcellularLocation>
        <location evidence="1 12">Endoplasmic reticulum membrane</location>
        <topology evidence="1 12">Multi-pass membrane protein</topology>
    </subcellularLocation>
</comment>
<dbReference type="Pfam" id="PF01663">
    <property type="entry name" value="Phosphodiest"/>
    <property type="match status" value="1"/>
</dbReference>
<proteinExistence type="inferred from homology"/>
<dbReference type="Pfam" id="PF04987">
    <property type="entry name" value="PigN"/>
    <property type="match status" value="1"/>
</dbReference>
<feature type="transmembrane region" description="Helical" evidence="12">
    <location>
        <begin position="466"/>
        <end position="486"/>
    </location>
</feature>
<feature type="transmembrane region" description="Helical" evidence="12">
    <location>
        <begin position="763"/>
        <end position="784"/>
    </location>
</feature>
<feature type="domain" description="GPI ethanolamine phosphate transferase 1 C-terminal" evidence="13">
    <location>
        <begin position="424"/>
        <end position="820"/>
    </location>
</feature>
<keyword evidence="10 12" id="KW-0472">Membrane</keyword>
<comment type="similarity">
    <text evidence="3 12">Belongs to the PIGG/PIGN/PIGO family. PIGN subfamily.</text>
</comment>
<evidence type="ECO:0000256" key="1">
    <source>
        <dbReference type="ARBA" id="ARBA00004477"/>
    </source>
</evidence>
<feature type="transmembrane region" description="Helical" evidence="12">
    <location>
        <begin position="827"/>
        <end position="847"/>
    </location>
</feature>
<feature type="transmembrane region" description="Helical" evidence="12">
    <location>
        <begin position="435"/>
        <end position="454"/>
    </location>
</feature>
<evidence type="ECO:0000313" key="14">
    <source>
        <dbReference type="EMBL" id="KAL2729329.1"/>
    </source>
</evidence>
<feature type="transmembrane region" description="Helical" evidence="12">
    <location>
        <begin position="680"/>
        <end position="702"/>
    </location>
</feature>
<dbReference type="InterPro" id="IPR002591">
    <property type="entry name" value="Phosphodiest/P_Trfase"/>
</dbReference>
<keyword evidence="11" id="KW-0325">Glycoprotein</keyword>
<evidence type="ECO:0000256" key="2">
    <source>
        <dbReference type="ARBA" id="ARBA00004687"/>
    </source>
</evidence>
<evidence type="ECO:0000256" key="10">
    <source>
        <dbReference type="ARBA" id="ARBA00023136"/>
    </source>
</evidence>
<keyword evidence="7 12" id="KW-0812">Transmembrane</keyword>
<feature type="transmembrane region" description="Helical" evidence="12">
    <location>
        <begin position="796"/>
        <end position="815"/>
    </location>
</feature>
<dbReference type="CDD" id="cd16020">
    <property type="entry name" value="GPI_EPT_1"/>
    <property type="match status" value="1"/>
</dbReference>
<comment type="caution">
    <text evidence="14">The sequence shown here is derived from an EMBL/GenBank/DDBJ whole genome shotgun (WGS) entry which is preliminary data.</text>
</comment>
<evidence type="ECO:0000256" key="9">
    <source>
        <dbReference type="ARBA" id="ARBA00022989"/>
    </source>
</evidence>
<evidence type="ECO:0000256" key="12">
    <source>
        <dbReference type="RuleBase" id="RU367138"/>
    </source>
</evidence>
<dbReference type="AlphaFoldDB" id="A0ABD2B9D9"/>
<reference evidence="14 15" key="1">
    <citation type="journal article" date="2024" name="Ann. Entomol. Soc. Am.">
        <title>Genomic analyses of the southern and eastern yellowjacket wasps (Hymenoptera: Vespidae) reveal evolutionary signatures of social life.</title>
        <authorList>
            <person name="Catto M.A."/>
            <person name="Caine P.B."/>
            <person name="Orr S.E."/>
            <person name="Hunt B.G."/>
            <person name="Goodisman M.A.D."/>
        </authorList>
    </citation>
    <scope>NUCLEOTIDE SEQUENCE [LARGE SCALE GENOMIC DNA]</scope>
    <source>
        <strain evidence="14">232</strain>
        <tissue evidence="14">Head and thorax</tissue>
    </source>
</reference>
<accession>A0ABD2B9D9</accession>
<sequence>MLKFRLFNIFKYIHRNKSGYPYAYNKNSTYLFVLWTLIIHFVFLWGVLDINFHSPIIQGLPVVPGLKNAPAKRLILLVADGLRYRTFRENIPPYLKNITQYKGVWGISHTRVPTESRPGNVAIAAGLYEDPSAIFKGWKENPIDFDSVFNQSRSTWAWGSPDIIPLFTKSNKGNVYGESYPSEWQDFDRLQNDILRLDSWVFDKYLKWLEKKSYTMKHMDGIIFFLHLLGCDTIGHSHKPQSRKYIENMNYIDQRIEEIVQKTEQFFDDRSTAYIFTADHGMTDWGSHGSGSTDETETPLIAWGAGVSSTGIRYDVDQADITPLISTLIGRPIPTNNEGVLRKHYLENNDTYNAQALLNNLKQLSYQVTENRILSCGISDDFMDWRELTLNKHIWEINEYIKNGKMIEGITEAEEAIKLAKEYLYYFKQYQRNYFLMYMTFMWSGWIIFLFLKIVGIPRKKIKPSLLPLVDIIFLSSLIVLIIRYTGNSGYNLRQLSYGLFTVISLWLAGINLIKFVPKLKKQNIKTFLIEIGGTIFLLFIMFMGLTYRAALSAGMLFIVVMQKVIFNKTHNMLLWSGLALAMYPLLPIVEPYPRIYIVSISICIMICKIALRHQLKYKKIIEIVRLIITGLVYLKLIDGRYWISWIILASAPLFIWTYTVNPKDRIEGITIGLFCPLSLLSASYEPFFFLTLAMHLLHWPLSIKDCNKTTDNILSITDFTKASFFVSFSLIMLYTLLCFFGTGNMASISSFDPVWTQHFITVFSPFVMSSLILFKLSIPLILIGCASHILGSRTAFLAVLFLGDCLALPLMYYVNPYGSWLEIGSAISRFTIAITLPCILLILHYFSYPLMKFNLNQFEHLLSEKKHIV</sequence>
<dbReference type="InterPro" id="IPR017850">
    <property type="entry name" value="Alkaline_phosphatase_core_sf"/>
</dbReference>
<feature type="transmembrane region" description="Helical" evidence="12">
    <location>
        <begin position="30"/>
        <end position="48"/>
    </location>
</feature>
<evidence type="ECO:0000256" key="8">
    <source>
        <dbReference type="ARBA" id="ARBA00022824"/>
    </source>
</evidence>
<dbReference type="EC" id="2.-.-.-" evidence="12"/>
<keyword evidence="5 12" id="KW-0337">GPI-anchor biosynthesis</keyword>
<feature type="transmembrane region" description="Helical" evidence="12">
    <location>
        <begin position="528"/>
        <end position="544"/>
    </location>
</feature>
<feature type="transmembrane region" description="Helical" evidence="12">
    <location>
        <begin position="550"/>
        <end position="567"/>
    </location>
</feature>
<evidence type="ECO:0000256" key="11">
    <source>
        <dbReference type="ARBA" id="ARBA00023180"/>
    </source>
</evidence>
<keyword evidence="6 12" id="KW-0808">Transferase</keyword>
<evidence type="ECO:0000256" key="6">
    <source>
        <dbReference type="ARBA" id="ARBA00022679"/>
    </source>
</evidence>
<evidence type="ECO:0000256" key="7">
    <source>
        <dbReference type="ARBA" id="ARBA00022692"/>
    </source>
</evidence>
<dbReference type="InterPro" id="IPR017852">
    <property type="entry name" value="GPI_EtnP_transferase_1_C"/>
</dbReference>
<feature type="transmembrane region" description="Helical" evidence="12">
    <location>
        <begin position="596"/>
        <end position="612"/>
    </location>
</feature>
<evidence type="ECO:0000256" key="3">
    <source>
        <dbReference type="ARBA" id="ARBA00008400"/>
    </source>
</evidence>
<keyword evidence="8 12" id="KW-0256">Endoplasmic reticulum</keyword>
<keyword evidence="15" id="KW-1185">Reference proteome</keyword>
<feature type="transmembrane region" description="Helical" evidence="12">
    <location>
        <begin position="574"/>
        <end position="590"/>
    </location>
</feature>
<organism evidence="14 15">
    <name type="scientific">Vespula maculifrons</name>
    <name type="common">Eastern yellow jacket</name>
    <name type="synonym">Wasp</name>
    <dbReference type="NCBI Taxonomy" id="7453"/>
    <lineage>
        <taxon>Eukaryota</taxon>
        <taxon>Metazoa</taxon>
        <taxon>Ecdysozoa</taxon>
        <taxon>Arthropoda</taxon>
        <taxon>Hexapoda</taxon>
        <taxon>Insecta</taxon>
        <taxon>Pterygota</taxon>
        <taxon>Neoptera</taxon>
        <taxon>Endopterygota</taxon>
        <taxon>Hymenoptera</taxon>
        <taxon>Apocrita</taxon>
        <taxon>Aculeata</taxon>
        <taxon>Vespoidea</taxon>
        <taxon>Vespidae</taxon>
        <taxon>Vespinae</taxon>
        <taxon>Vespula</taxon>
    </lineage>
</organism>
<evidence type="ECO:0000259" key="13">
    <source>
        <dbReference type="Pfam" id="PF04987"/>
    </source>
</evidence>
<feature type="transmembrane region" description="Helical" evidence="12">
    <location>
        <begin position="498"/>
        <end position="516"/>
    </location>
</feature>
<protein>
    <recommendedName>
        <fullName evidence="4 12">GPI ethanolamine phosphate transferase 1</fullName>
        <ecNumber evidence="12">2.-.-.-</ecNumber>
    </recommendedName>
</protein>
<dbReference type="GO" id="GO:0051377">
    <property type="term" value="F:mannose-ethanolamine phosphotransferase activity"/>
    <property type="evidence" value="ECO:0007669"/>
    <property type="project" value="UniProtKB-UniRule"/>
</dbReference>
<gene>
    <name evidence="14" type="ORF">V1477_016509</name>
</gene>
<dbReference type="GO" id="GO:0006506">
    <property type="term" value="P:GPI anchor biosynthetic process"/>
    <property type="evidence" value="ECO:0007669"/>
    <property type="project" value="UniProtKB-KW"/>
</dbReference>
<dbReference type="GO" id="GO:0005789">
    <property type="term" value="C:endoplasmic reticulum membrane"/>
    <property type="evidence" value="ECO:0007669"/>
    <property type="project" value="UniProtKB-SubCell"/>
</dbReference>
<dbReference type="Gene3D" id="3.40.720.10">
    <property type="entry name" value="Alkaline Phosphatase, subunit A"/>
    <property type="match status" value="2"/>
</dbReference>
<dbReference type="PANTHER" id="PTHR12250">
    <property type="entry name" value="PHOSPHATIDYLINOSITOL GLYCAN, CLASS N"/>
    <property type="match status" value="1"/>
</dbReference>
<dbReference type="EMBL" id="JAYRBN010000097">
    <property type="protein sequence ID" value="KAL2729329.1"/>
    <property type="molecule type" value="Genomic_DNA"/>
</dbReference>
<evidence type="ECO:0000313" key="15">
    <source>
        <dbReference type="Proteomes" id="UP001607303"/>
    </source>
</evidence>
<comment type="pathway">
    <text evidence="2 12">Glycolipid biosynthesis; glycosylphosphatidylinositol-anchor biosynthesis.</text>
</comment>
<name>A0ABD2B9D9_VESMC</name>
<dbReference type="SUPFAM" id="SSF53649">
    <property type="entry name" value="Alkaline phosphatase-like"/>
    <property type="match status" value="1"/>
</dbReference>
<keyword evidence="9 12" id="KW-1133">Transmembrane helix</keyword>
<dbReference type="InterPro" id="IPR037671">
    <property type="entry name" value="PIGN_N"/>
</dbReference>
<evidence type="ECO:0000256" key="4">
    <source>
        <dbReference type="ARBA" id="ARBA00020831"/>
    </source>
</evidence>
<comment type="function">
    <text evidence="12">Ethanolamine phosphate transferase involved in glycosylphosphatidylinositol-anchor biosynthesis. Transfers ethanolamine phosphate to the first alpha-1,4-linked mannose of the glycosylphosphatidylinositol precursor of GPI-anchor.</text>
</comment>
<feature type="transmembrane region" description="Helical" evidence="12">
    <location>
        <begin position="723"/>
        <end position="743"/>
    </location>
</feature>
<evidence type="ECO:0000256" key="5">
    <source>
        <dbReference type="ARBA" id="ARBA00022502"/>
    </source>
</evidence>
<feature type="transmembrane region" description="Helical" evidence="12">
    <location>
        <begin position="642"/>
        <end position="660"/>
    </location>
</feature>
<dbReference type="InterPro" id="IPR007070">
    <property type="entry name" value="GPI_EtnP_transferase_1"/>
</dbReference>
<dbReference type="PANTHER" id="PTHR12250:SF0">
    <property type="entry name" value="GPI ETHANOLAMINE PHOSPHATE TRANSFERASE 1"/>
    <property type="match status" value="1"/>
</dbReference>
<dbReference type="Proteomes" id="UP001607303">
    <property type="component" value="Unassembled WGS sequence"/>
</dbReference>